<comment type="caution">
    <text evidence="1">The sequence shown here is derived from an EMBL/GenBank/DDBJ whole genome shotgun (WGS) entry which is preliminary data.</text>
</comment>
<name>A0ABD2X9D8_9HYME</name>
<dbReference type="AlphaFoldDB" id="A0ABD2X9D8"/>
<sequence>MPVIKGEISIRAEHPRVAPTFATVQIAREPRAARCCTPILWVLQAADDSKRCNWARGERETAESRVQQSEAMQISSYAAQQLSAINRRRTDLCDCVLTMIIRVCT</sequence>
<dbReference type="Proteomes" id="UP001627154">
    <property type="component" value="Unassembled WGS sequence"/>
</dbReference>
<protein>
    <submittedName>
        <fullName evidence="1">Uncharacterized protein</fullName>
    </submittedName>
</protein>
<keyword evidence="2" id="KW-1185">Reference proteome</keyword>
<evidence type="ECO:0000313" key="2">
    <source>
        <dbReference type="Proteomes" id="UP001627154"/>
    </source>
</evidence>
<dbReference type="EMBL" id="JBJJXI010000045">
    <property type="protein sequence ID" value="KAL3401519.1"/>
    <property type="molecule type" value="Genomic_DNA"/>
</dbReference>
<evidence type="ECO:0000313" key="1">
    <source>
        <dbReference type="EMBL" id="KAL3401519.1"/>
    </source>
</evidence>
<organism evidence="1 2">
    <name type="scientific">Trichogramma kaykai</name>
    <dbReference type="NCBI Taxonomy" id="54128"/>
    <lineage>
        <taxon>Eukaryota</taxon>
        <taxon>Metazoa</taxon>
        <taxon>Ecdysozoa</taxon>
        <taxon>Arthropoda</taxon>
        <taxon>Hexapoda</taxon>
        <taxon>Insecta</taxon>
        <taxon>Pterygota</taxon>
        <taxon>Neoptera</taxon>
        <taxon>Endopterygota</taxon>
        <taxon>Hymenoptera</taxon>
        <taxon>Apocrita</taxon>
        <taxon>Proctotrupomorpha</taxon>
        <taxon>Chalcidoidea</taxon>
        <taxon>Trichogrammatidae</taxon>
        <taxon>Trichogramma</taxon>
    </lineage>
</organism>
<gene>
    <name evidence="1" type="ORF">TKK_005343</name>
</gene>
<reference evidence="1 2" key="1">
    <citation type="journal article" date="2024" name="bioRxiv">
        <title>A reference genome for Trichogramma kaykai: A tiny desert-dwelling parasitoid wasp with competing sex-ratio distorters.</title>
        <authorList>
            <person name="Culotta J."/>
            <person name="Lindsey A.R."/>
        </authorList>
    </citation>
    <scope>NUCLEOTIDE SEQUENCE [LARGE SCALE GENOMIC DNA]</scope>
    <source>
        <strain evidence="1 2">KSX58</strain>
    </source>
</reference>
<accession>A0ABD2X9D8</accession>
<proteinExistence type="predicted"/>